<evidence type="ECO:0000313" key="1">
    <source>
        <dbReference type="EMBL" id="EPB66745.1"/>
    </source>
</evidence>
<sequence length="177" mass="19975">MPDLGVKIAKLLLFLDETKLADWALRNRESTENQHLRSLQSDLRRISADALQNLGRGGSPANMRGGGLRRRAALQRRFSEFDDVTRCLRRRSGCAPTVERVFVARSRARALTPPHFRRRLRVGTAHVCKSKMTAHATESAVATPAFVRLLNFLFRRLGLFVADHDKFVLAGNRRSKG</sequence>
<gene>
    <name evidence="1" type="ORF">ANCCEY_14164</name>
</gene>
<organism evidence="1 2">
    <name type="scientific">Ancylostoma ceylanicum</name>
    <dbReference type="NCBI Taxonomy" id="53326"/>
    <lineage>
        <taxon>Eukaryota</taxon>
        <taxon>Metazoa</taxon>
        <taxon>Ecdysozoa</taxon>
        <taxon>Nematoda</taxon>
        <taxon>Chromadorea</taxon>
        <taxon>Rhabditida</taxon>
        <taxon>Rhabditina</taxon>
        <taxon>Rhabditomorpha</taxon>
        <taxon>Strongyloidea</taxon>
        <taxon>Ancylostomatidae</taxon>
        <taxon>Ancylostomatinae</taxon>
        <taxon>Ancylostoma</taxon>
    </lineage>
</organism>
<proteinExistence type="predicted"/>
<keyword evidence="2" id="KW-1185">Reference proteome</keyword>
<name>A0A0D6L5I8_9BILA</name>
<accession>A0A0D6L5I8</accession>
<protein>
    <submittedName>
        <fullName evidence="1">Uncharacterized protein</fullName>
    </submittedName>
</protein>
<evidence type="ECO:0000313" key="2">
    <source>
        <dbReference type="Proteomes" id="UP000054495"/>
    </source>
</evidence>
<dbReference type="EMBL" id="KE125939">
    <property type="protein sequence ID" value="EPB66745.1"/>
    <property type="molecule type" value="Genomic_DNA"/>
</dbReference>
<dbReference type="Proteomes" id="UP000054495">
    <property type="component" value="Unassembled WGS sequence"/>
</dbReference>
<reference evidence="1 2" key="1">
    <citation type="submission" date="2013-05" db="EMBL/GenBank/DDBJ databases">
        <title>Draft genome of the parasitic nematode Anyclostoma ceylanicum.</title>
        <authorList>
            <person name="Mitreva M."/>
        </authorList>
    </citation>
    <scope>NUCLEOTIDE SEQUENCE [LARGE SCALE GENOMIC DNA]</scope>
</reference>
<dbReference type="AlphaFoldDB" id="A0A0D6L5I8"/>